<gene>
    <name evidence="1" type="ORF">GCM10007901_36130</name>
</gene>
<keyword evidence="2" id="KW-1185">Reference proteome</keyword>
<dbReference type="InterPro" id="IPR023213">
    <property type="entry name" value="CAT-like_dom_sf"/>
</dbReference>
<dbReference type="Proteomes" id="UP001156670">
    <property type="component" value="Unassembled WGS sequence"/>
</dbReference>
<protein>
    <recommendedName>
        <fullName evidence="3">Condensation domain-containing protein</fullName>
    </recommendedName>
</protein>
<dbReference type="Gene3D" id="3.30.559.30">
    <property type="entry name" value="Nonribosomal peptide synthetase, condensation domain"/>
    <property type="match status" value="1"/>
</dbReference>
<evidence type="ECO:0000313" key="2">
    <source>
        <dbReference type="Proteomes" id="UP001156670"/>
    </source>
</evidence>
<name>A0ABQ5XSA0_9GAMM</name>
<dbReference type="SUPFAM" id="SSF52777">
    <property type="entry name" value="CoA-dependent acyltransferases"/>
    <property type="match status" value="2"/>
</dbReference>
<accession>A0ABQ5XSA0</accession>
<dbReference type="PANTHER" id="PTHR28037">
    <property type="entry name" value="ALCOHOL O-ACETYLTRANSFERASE 1-RELATED"/>
    <property type="match status" value="1"/>
</dbReference>
<proteinExistence type="predicted"/>
<sequence>MKQKLSTVEHLIEGNITCRVSVDGHLSMDRLRSALDRVQRKHPALRALISQQGDELYYEADTAGAIPLRIVEMNSEEDCTGAREAELIMAFPHHQPQLRVVWLRSGLSNELLITTSHRICDGMSVLTLVREILKSLHSDDAMVPYAPLTLHDIIGDLRDEGLPKRRRAARIMNAVIGLVPGSQRPVENKEIYREWSASQGLSTLLRQRCKLEGVSMHTALLAVLDKALQATFGKQAPAWIDNPFDGRRGGRLSMIKSDMLFFSGGSFKIKSGQNDTEDFWERVRKIHAEVRLKIEQELVNIPAKHQFFEMIKVPSESKMRSIVRLQNFLSGRGNRRVFSFSNLGNIQVIDEDAPFELKDFRLFVHSFVVRLLGIIAYSLHGQLRFIYLGDEKCLSHAEVDALKCQFMTLLEMHAGQHARTPEPLGTFGVVAE</sequence>
<comment type="caution">
    <text evidence="1">The sequence shown here is derived from an EMBL/GenBank/DDBJ whole genome shotgun (WGS) entry which is preliminary data.</text>
</comment>
<dbReference type="EMBL" id="BSOB01000046">
    <property type="protein sequence ID" value="GLQ94661.1"/>
    <property type="molecule type" value="Genomic_DNA"/>
</dbReference>
<organism evidence="1 2">
    <name type="scientific">Dyella acidisoli</name>
    <dbReference type="NCBI Taxonomy" id="1867834"/>
    <lineage>
        <taxon>Bacteria</taxon>
        <taxon>Pseudomonadati</taxon>
        <taxon>Pseudomonadota</taxon>
        <taxon>Gammaproteobacteria</taxon>
        <taxon>Lysobacterales</taxon>
        <taxon>Rhodanobacteraceae</taxon>
        <taxon>Dyella</taxon>
    </lineage>
</organism>
<dbReference type="Gene3D" id="3.30.559.10">
    <property type="entry name" value="Chloramphenicol acetyltransferase-like domain"/>
    <property type="match status" value="1"/>
</dbReference>
<dbReference type="PANTHER" id="PTHR28037:SF1">
    <property type="entry name" value="ALCOHOL O-ACETYLTRANSFERASE 1-RELATED"/>
    <property type="match status" value="1"/>
</dbReference>
<reference evidence="2" key="1">
    <citation type="journal article" date="2019" name="Int. J. Syst. Evol. Microbiol.">
        <title>The Global Catalogue of Microorganisms (GCM) 10K type strain sequencing project: providing services to taxonomists for standard genome sequencing and annotation.</title>
        <authorList>
            <consortium name="The Broad Institute Genomics Platform"/>
            <consortium name="The Broad Institute Genome Sequencing Center for Infectious Disease"/>
            <person name="Wu L."/>
            <person name="Ma J."/>
        </authorList>
    </citation>
    <scope>NUCLEOTIDE SEQUENCE [LARGE SCALE GENOMIC DNA]</scope>
    <source>
        <strain evidence="2">NBRC 111980</strain>
    </source>
</reference>
<evidence type="ECO:0008006" key="3">
    <source>
        <dbReference type="Google" id="ProtNLM"/>
    </source>
</evidence>
<evidence type="ECO:0000313" key="1">
    <source>
        <dbReference type="EMBL" id="GLQ94661.1"/>
    </source>
</evidence>
<dbReference type="RefSeq" id="WP_284322347.1">
    <property type="nucleotide sequence ID" value="NZ_BSOB01000046.1"/>
</dbReference>
<dbReference type="InterPro" id="IPR052058">
    <property type="entry name" value="Alcohol_O-acetyltransferase"/>
</dbReference>